<keyword evidence="2" id="KW-1185">Reference proteome</keyword>
<name>U5LEF2_9BACI</name>
<protein>
    <submittedName>
        <fullName evidence="1">Uncharacterized protein</fullName>
    </submittedName>
</protein>
<dbReference type="HOGENOM" id="CLU_3180153_0_0_9"/>
<dbReference type="Proteomes" id="UP000017805">
    <property type="component" value="Chromosome"/>
</dbReference>
<accession>U5LEF2</accession>
<dbReference type="AlphaFoldDB" id="U5LEF2"/>
<evidence type="ECO:0000313" key="1">
    <source>
        <dbReference type="EMBL" id="AGX06214.1"/>
    </source>
</evidence>
<dbReference type="RefSeq" id="WP_009793021.1">
    <property type="nucleotide sequence ID" value="NC_022524.1"/>
</dbReference>
<reference evidence="1 2" key="1">
    <citation type="submission" date="2013-07" db="EMBL/GenBank/DDBJ databases">
        <title>Complete genome sequence of Bacillus infantis NRRL B-14911 that has potential to induce cardiac disease by antigenic mimicry.</title>
        <authorList>
            <person name="Massilamany C."/>
            <person name="Smith T.P.L."/>
            <person name="Loy J.D."/>
            <person name="Barletta R."/>
            <person name="Reddy J."/>
        </authorList>
    </citation>
    <scope>NUCLEOTIDE SEQUENCE [LARGE SCALE GENOMIC DNA]</scope>
    <source>
        <strain evidence="1 2">NRRL B-14911</strain>
    </source>
</reference>
<organism evidence="1 2">
    <name type="scientific">Bacillus infantis NRRL B-14911</name>
    <dbReference type="NCBI Taxonomy" id="1367477"/>
    <lineage>
        <taxon>Bacteria</taxon>
        <taxon>Bacillati</taxon>
        <taxon>Bacillota</taxon>
        <taxon>Bacilli</taxon>
        <taxon>Bacillales</taxon>
        <taxon>Bacillaceae</taxon>
        <taxon>Bacillus</taxon>
    </lineage>
</organism>
<proteinExistence type="predicted"/>
<dbReference type="STRING" id="1367477.N288_21855"/>
<dbReference type="PATRIC" id="fig|1367477.3.peg.4358"/>
<sequence length="46" mass="5623">MKFRIKRKKEKKKNNKLEVIDAAIDLIEPIYLLSRFLIRSLFKFVQ</sequence>
<dbReference type="GeneID" id="97351432"/>
<evidence type="ECO:0000313" key="2">
    <source>
        <dbReference type="Proteomes" id="UP000017805"/>
    </source>
</evidence>
<dbReference type="KEGG" id="bif:N288_21855"/>
<dbReference type="EMBL" id="CP006643">
    <property type="protein sequence ID" value="AGX06214.1"/>
    <property type="molecule type" value="Genomic_DNA"/>
</dbReference>
<gene>
    <name evidence="1" type="ORF">N288_21855</name>
</gene>